<dbReference type="PROSITE" id="PS51186">
    <property type="entry name" value="GNAT"/>
    <property type="match status" value="1"/>
</dbReference>
<reference evidence="3" key="1">
    <citation type="journal article" date="2019" name="Int. J. Syst. Evol. Microbiol.">
        <title>The Global Catalogue of Microorganisms (GCM) 10K type strain sequencing project: providing services to taxonomists for standard genome sequencing and annotation.</title>
        <authorList>
            <consortium name="The Broad Institute Genomics Platform"/>
            <consortium name="The Broad Institute Genome Sequencing Center for Infectious Disease"/>
            <person name="Wu L."/>
            <person name="Ma J."/>
        </authorList>
    </citation>
    <scope>NUCLEOTIDE SEQUENCE [LARGE SCALE GENOMIC DNA]</scope>
    <source>
        <strain evidence="3">CCUG 59189</strain>
    </source>
</reference>
<evidence type="ECO:0000313" key="2">
    <source>
        <dbReference type="EMBL" id="MFD1177980.1"/>
    </source>
</evidence>
<dbReference type="CDD" id="cd04301">
    <property type="entry name" value="NAT_SF"/>
    <property type="match status" value="1"/>
</dbReference>
<proteinExistence type="predicted"/>
<protein>
    <submittedName>
        <fullName evidence="2">GNAT family N-acetyltransferase</fullName>
    </submittedName>
</protein>
<keyword evidence="3" id="KW-1185">Reference proteome</keyword>
<dbReference type="Pfam" id="PF00583">
    <property type="entry name" value="Acetyltransf_1"/>
    <property type="match status" value="1"/>
</dbReference>
<dbReference type="Gene3D" id="3.40.630.30">
    <property type="match status" value="1"/>
</dbReference>
<dbReference type="EMBL" id="JBHTLM010000013">
    <property type="protein sequence ID" value="MFD1177980.1"/>
    <property type="molecule type" value="Genomic_DNA"/>
</dbReference>
<dbReference type="SUPFAM" id="SSF55729">
    <property type="entry name" value="Acyl-CoA N-acyltransferases (Nat)"/>
    <property type="match status" value="1"/>
</dbReference>
<feature type="domain" description="N-acetyltransferase" evidence="1">
    <location>
        <begin position="116"/>
        <end position="251"/>
    </location>
</feature>
<name>A0ABW3S1W1_9BACL</name>
<organism evidence="2 3">
    <name type="scientific">Paenibacillus puldeungensis</name>
    <dbReference type="NCBI Taxonomy" id="696536"/>
    <lineage>
        <taxon>Bacteria</taxon>
        <taxon>Bacillati</taxon>
        <taxon>Bacillota</taxon>
        <taxon>Bacilli</taxon>
        <taxon>Bacillales</taxon>
        <taxon>Paenibacillaceae</taxon>
        <taxon>Paenibacillus</taxon>
    </lineage>
</organism>
<accession>A0ABW3S1W1</accession>
<comment type="caution">
    <text evidence="2">The sequence shown here is derived from an EMBL/GenBank/DDBJ whole genome shotgun (WGS) entry which is preliminary data.</text>
</comment>
<dbReference type="RefSeq" id="WP_379320428.1">
    <property type="nucleotide sequence ID" value="NZ_JBHTLM010000013.1"/>
</dbReference>
<dbReference type="Proteomes" id="UP001597262">
    <property type="component" value="Unassembled WGS sequence"/>
</dbReference>
<evidence type="ECO:0000259" key="1">
    <source>
        <dbReference type="PROSITE" id="PS51186"/>
    </source>
</evidence>
<sequence>MTNHEILHIAMKQSAIDLNSHAEDFAGPKNKVVLSKMNAGRKKYFEQPHFCQLACYGEAVVASVDKRIEEFMTSFVNKHLGFRCFDMPQLNTLNAELNKYDKCVGIISEYYLPDMTRSREVQPDFDIKILTDNEILPLYDDDRFHMALSYTCDSERRDVIAVVGYKNGEIIGVAGASNDSETMWQVGIDVVPAWRKKGVASILTKIITNEIVKKGIVPFYGTAWSNIASKNTAISSGYISAWVELAAIDKD</sequence>
<dbReference type="InterPro" id="IPR016181">
    <property type="entry name" value="Acyl_CoA_acyltransferase"/>
</dbReference>
<gene>
    <name evidence="2" type="ORF">ACFQ3W_16955</name>
</gene>
<dbReference type="InterPro" id="IPR000182">
    <property type="entry name" value="GNAT_dom"/>
</dbReference>
<evidence type="ECO:0000313" key="3">
    <source>
        <dbReference type="Proteomes" id="UP001597262"/>
    </source>
</evidence>